<proteinExistence type="predicted"/>
<dbReference type="EMBL" id="GBXM01070494">
    <property type="protein sequence ID" value="JAH38083.1"/>
    <property type="molecule type" value="Transcribed_RNA"/>
</dbReference>
<accession>A0A0E9SC24</accession>
<protein>
    <submittedName>
        <fullName evidence="1">Uncharacterized protein</fullName>
    </submittedName>
</protein>
<organism evidence="1">
    <name type="scientific">Anguilla anguilla</name>
    <name type="common">European freshwater eel</name>
    <name type="synonym">Muraena anguilla</name>
    <dbReference type="NCBI Taxonomy" id="7936"/>
    <lineage>
        <taxon>Eukaryota</taxon>
        <taxon>Metazoa</taxon>
        <taxon>Chordata</taxon>
        <taxon>Craniata</taxon>
        <taxon>Vertebrata</taxon>
        <taxon>Euteleostomi</taxon>
        <taxon>Actinopterygii</taxon>
        <taxon>Neopterygii</taxon>
        <taxon>Teleostei</taxon>
        <taxon>Anguilliformes</taxon>
        <taxon>Anguillidae</taxon>
        <taxon>Anguilla</taxon>
    </lineage>
</organism>
<reference evidence="1" key="1">
    <citation type="submission" date="2014-11" db="EMBL/GenBank/DDBJ databases">
        <authorList>
            <person name="Amaro Gonzalez C."/>
        </authorList>
    </citation>
    <scope>NUCLEOTIDE SEQUENCE</scope>
</reference>
<reference evidence="1" key="2">
    <citation type="journal article" date="2015" name="Fish Shellfish Immunol.">
        <title>Early steps in the European eel (Anguilla anguilla)-Vibrio vulnificus interaction in the gills: Role of the RtxA13 toxin.</title>
        <authorList>
            <person name="Callol A."/>
            <person name="Pajuelo D."/>
            <person name="Ebbesson L."/>
            <person name="Teles M."/>
            <person name="MacKenzie S."/>
            <person name="Amaro C."/>
        </authorList>
    </citation>
    <scope>NUCLEOTIDE SEQUENCE</scope>
</reference>
<name>A0A0E9SC24_ANGAN</name>
<dbReference type="AlphaFoldDB" id="A0A0E9SC24"/>
<evidence type="ECO:0000313" key="1">
    <source>
        <dbReference type="EMBL" id="JAH38083.1"/>
    </source>
</evidence>
<sequence length="40" mass="4381">MKLVSIDRRISGFSICVLQNAALPYAEAQVQETEGNNVTN</sequence>